<evidence type="ECO:0000313" key="4">
    <source>
        <dbReference type="WBParaSite" id="EVEC_0000410501-mRNA-1"/>
    </source>
</evidence>
<accession>A0A0N4V289</accession>
<keyword evidence="3" id="KW-1185">Reference proteome</keyword>
<sequence>MCKRTNFASLLTVDSQAEQSFAISCFIISSYVTRYETYNYQIQSLLGFTYHKYWIALRRSGSGWVWENGRPLTYSNFGGGGSGDCVMSINRRWTLMNCRYISPTTQPATRPPPLRLFLATPLTCQDRVGPNGRTDCSERRSFCNDRIYYHYISYQCPRTCNRCWLANTGAPSVHYC</sequence>
<dbReference type="InterPro" id="IPR001304">
    <property type="entry name" value="C-type_lectin-like"/>
</dbReference>
<evidence type="ECO:0000313" key="2">
    <source>
        <dbReference type="EMBL" id="VDD88681.1"/>
    </source>
</evidence>
<dbReference type="AlphaFoldDB" id="A0A0N4V289"/>
<proteinExistence type="predicted"/>
<reference evidence="2 3" key="2">
    <citation type="submission" date="2018-10" db="EMBL/GenBank/DDBJ databases">
        <authorList>
            <consortium name="Pathogen Informatics"/>
        </authorList>
    </citation>
    <scope>NUCLEOTIDE SEQUENCE [LARGE SCALE GENOMIC DNA]</scope>
</reference>
<dbReference type="OrthoDB" id="5863778at2759"/>
<reference evidence="4" key="1">
    <citation type="submission" date="2017-02" db="UniProtKB">
        <authorList>
            <consortium name="WormBaseParasite"/>
        </authorList>
    </citation>
    <scope>IDENTIFICATION</scope>
</reference>
<name>A0A0N4V289_ENTVE</name>
<gene>
    <name evidence="2" type="ORF">EVEC_LOCUS3813</name>
</gene>
<dbReference type="InterPro" id="IPR003582">
    <property type="entry name" value="ShKT_dom"/>
</dbReference>
<organism evidence="4">
    <name type="scientific">Enterobius vermicularis</name>
    <name type="common">Human pinworm</name>
    <dbReference type="NCBI Taxonomy" id="51028"/>
    <lineage>
        <taxon>Eukaryota</taxon>
        <taxon>Metazoa</taxon>
        <taxon>Ecdysozoa</taxon>
        <taxon>Nematoda</taxon>
        <taxon>Chromadorea</taxon>
        <taxon>Rhabditida</taxon>
        <taxon>Spirurina</taxon>
        <taxon>Oxyuridomorpha</taxon>
        <taxon>Oxyuroidea</taxon>
        <taxon>Oxyuridae</taxon>
        <taxon>Enterobius</taxon>
    </lineage>
</organism>
<dbReference type="Gene3D" id="1.10.10.1940">
    <property type="match status" value="1"/>
</dbReference>
<dbReference type="WBParaSite" id="EVEC_0000410501-mRNA-1">
    <property type="protein sequence ID" value="EVEC_0000410501-mRNA-1"/>
    <property type="gene ID" value="EVEC_0000410501"/>
</dbReference>
<dbReference type="Pfam" id="PF00059">
    <property type="entry name" value="Lectin_C"/>
    <property type="match status" value="1"/>
</dbReference>
<dbReference type="SMART" id="SM00254">
    <property type="entry name" value="ShKT"/>
    <property type="match status" value="1"/>
</dbReference>
<dbReference type="Gene3D" id="3.10.100.10">
    <property type="entry name" value="Mannose-Binding Protein A, subunit A"/>
    <property type="match status" value="1"/>
</dbReference>
<dbReference type="Pfam" id="PF01549">
    <property type="entry name" value="ShK"/>
    <property type="match status" value="1"/>
</dbReference>
<dbReference type="InterPro" id="IPR016186">
    <property type="entry name" value="C-type_lectin-like/link_sf"/>
</dbReference>
<feature type="domain" description="C-type lectin" evidence="1">
    <location>
        <begin position="1"/>
        <end position="98"/>
    </location>
</feature>
<dbReference type="SUPFAM" id="SSF56436">
    <property type="entry name" value="C-type lectin-like"/>
    <property type="match status" value="1"/>
</dbReference>
<protein>
    <submittedName>
        <fullName evidence="4">C-type lectin domain-containing protein</fullName>
    </submittedName>
</protein>
<dbReference type="InterPro" id="IPR016187">
    <property type="entry name" value="CTDL_fold"/>
</dbReference>
<dbReference type="EMBL" id="UXUI01007689">
    <property type="protein sequence ID" value="VDD88681.1"/>
    <property type="molecule type" value="Genomic_DNA"/>
</dbReference>
<dbReference type="PROSITE" id="PS50041">
    <property type="entry name" value="C_TYPE_LECTIN_2"/>
    <property type="match status" value="1"/>
</dbReference>
<evidence type="ECO:0000313" key="3">
    <source>
        <dbReference type="Proteomes" id="UP000274131"/>
    </source>
</evidence>
<dbReference type="Proteomes" id="UP000274131">
    <property type="component" value="Unassembled WGS sequence"/>
</dbReference>
<evidence type="ECO:0000259" key="1">
    <source>
        <dbReference type="PROSITE" id="PS50041"/>
    </source>
</evidence>